<accession>A0ABS8VJT2</accession>
<sequence length="107" mass="11659">MVTPASGILQPLPLVQLSQWLNGSGAKLQQASTKGISYKKGGVIRKTTQWVPKRTEKPANMDSREEAEIHIMQVIEPEYVESIGTTNIPPHMPEPRGGSNGNNEGPK</sequence>
<organism evidence="2 3">
    <name type="scientific">Datura stramonium</name>
    <name type="common">Jimsonweed</name>
    <name type="synonym">Common thornapple</name>
    <dbReference type="NCBI Taxonomy" id="4076"/>
    <lineage>
        <taxon>Eukaryota</taxon>
        <taxon>Viridiplantae</taxon>
        <taxon>Streptophyta</taxon>
        <taxon>Embryophyta</taxon>
        <taxon>Tracheophyta</taxon>
        <taxon>Spermatophyta</taxon>
        <taxon>Magnoliopsida</taxon>
        <taxon>eudicotyledons</taxon>
        <taxon>Gunneridae</taxon>
        <taxon>Pentapetalae</taxon>
        <taxon>asterids</taxon>
        <taxon>lamiids</taxon>
        <taxon>Solanales</taxon>
        <taxon>Solanaceae</taxon>
        <taxon>Solanoideae</taxon>
        <taxon>Datureae</taxon>
        <taxon>Datura</taxon>
    </lineage>
</organism>
<evidence type="ECO:0000313" key="3">
    <source>
        <dbReference type="Proteomes" id="UP000823775"/>
    </source>
</evidence>
<gene>
    <name evidence="2" type="ORF">HAX54_036571</name>
</gene>
<dbReference type="EMBL" id="JACEIK010004855">
    <property type="protein sequence ID" value="MCD9646591.1"/>
    <property type="molecule type" value="Genomic_DNA"/>
</dbReference>
<name>A0ABS8VJT2_DATST</name>
<feature type="region of interest" description="Disordered" evidence="1">
    <location>
        <begin position="84"/>
        <end position="107"/>
    </location>
</feature>
<evidence type="ECO:0000313" key="2">
    <source>
        <dbReference type="EMBL" id="MCD9646591.1"/>
    </source>
</evidence>
<proteinExistence type="predicted"/>
<evidence type="ECO:0000256" key="1">
    <source>
        <dbReference type="SAM" id="MobiDB-lite"/>
    </source>
</evidence>
<protein>
    <submittedName>
        <fullName evidence="2">Uncharacterized protein</fullName>
    </submittedName>
</protein>
<keyword evidence="3" id="KW-1185">Reference proteome</keyword>
<dbReference type="Proteomes" id="UP000823775">
    <property type="component" value="Unassembled WGS sequence"/>
</dbReference>
<reference evidence="2 3" key="1">
    <citation type="journal article" date="2021" name="BMC Genomics">
        <title>Datura genome reveals duplications of psychoactive alkaloid biosynthetic genes and high mutation rate following tissue culture.</title>
        <authorList>
            <person name="Rajewski A."/>
            <person name="Carter-House D."/>
            <person name="Stajich J."/>
            <person name="Litt A."/>
        </authorList>
    </citation>
    <scope>NUCLEOTIDE SEQUENCE [LARGE SCALE GENOMIC DNA]</scope>
    <source>
        <strain evidence="2">AR-01</strain>
    </source>
</reference>
<comment type="caution">
    <text evidence="2">The sequence shown here is derived from an EMBL/GenBank/DDBJ whole genome shotgun (WGS) entry which is preliminary data.</text>
</comment>